<proteinExistence type="predicted"/>
<protein>
    <submittedName>
        <fullName evidence="1">Uncharacterized protein</fullName>
    </submittedName>
</protein>
<sequence length="271" mass="29842">MALTAYCKKCAREVDPGEVCPFCGSRLGKNSAHAAWCVERTPVKDWMCWNALMRVLLPAALFILLLVLAAEGISGGIGAVEQLLVSGFPVVLLVLLGTILVLALAALILQGKELTDYVVDNRGIHEIHYLPDPTPVKLIARLRSPALLRNMAGGNGAPVLKLSEKDLAWKDVARVQLWPEKCMILYYAPSWWLRIAAACTPFIWDDVMSVTRDKLGKKRKVRLPASLVIPAEPRTRRPASRPVYTPEPEDSPGQISMDSLFDAPPDDPEQN</sequence>
<evidence type="ECO:0000313" key="1">
    <source>
        <dbReference type="EMBL" id="SMC92627.1"/>
    </source>
</evidence>
<reference evidence="1" key="1">
    <citation type="submission" date="2017-04" db="EMBL/GenBank/DDBJ databases">
        <authorList>
            <person name="Varghese N."/>
            <person name="Submissions S."/>
        </authorList>
    </citation>
    <scope>NUCLEOTIDE SEQUENCE</scope>
    <source>
        <strain evidence="1">WTE2008</strain>
    </source>
</reference>
<dbReference type="EMBL" id="FWXZ01000010">
    <property type="protein sequence ID" value="SMC92627.1"/>
    <property type="molecule type" value="Genomic_DNA"/>
</dbReference>
<name>A0AC61PQP5_9FIRM</name>
<keyword evidence="2" id="KW-1185">Reference proteome</keyword>
<accession>A0AC61PQP5</accession>
<evidence type="ECO:0000313" key="2">
    <source>
        <dbReference type="Proteomes" id="UP000192328"/>
    </source>
</evidence>
<organism evidence="1 2">
    <name type="scientific">Aristaeella lactis</name>
    <dbReference type="NCBI Taxonomy" id="3046383"/>
    <lineage>
        <taxon>Bacteria</taxon>
        <taxon>Bacillati</taxon>
        <taxon>Bacillota</taxon>
        <taxon>Clostridia</taxon>
        <taxon>Eubacteriales</taxon>
        <taxon>Aristaeellaceae</taxon>
        <taxon>Aristaeella</taxon>
    </lineage>
</organism>
<dbReference type="Proteomes" id="UP000192328">
    <property type="component" value="Unassembled WGS sequence"/>
</dbReference>
<gene>
    <name evidence="1" type="ORF">SAMN06297397_0028</name>
</gene>
<comment type="caution">
    <text evidence="1">The sequence shown here is derived from an EMBL/GenBank/DDBJ whole genome shotgun (WGS) entry which is preliminary data.</text>
</comment>